<protein>
    <submittedName>
        <fullName evidence="2">Uncharacterized protein</fullName>
    </submittedName>
</protein>
<dbReference type="EMBL" id="JACCJC010000017">
    <property type="protein sequence ID" value="KAF6236657.1"/>
    <property type="molecule type" value="Genomic_DNA"/>
</dbReference>
<dbReference type="GeneID" id="59286612"/>
<dbReference type="AlphaFoldDB" id="A0A8H6FXJ0"/>
<feature type="chain" id="PRO_5034338836" evidence="1">
    <location>
        <begin position="21"/>
        <end position="703"/>
    </location>
</feature>
<comment type="caution">
    <text evidence="2">The sequence shown here is derived from an EMBL/GenBank/DDBJ whole genome shotgun (WGS) entry which is preliminary data.</text>
</comment>
<sequence length="703" mass="77951">MRTSCSTTSVLFTLFYALFAQTALLSATKSSGNETLLVLPIVNVSGTPPATDAVPHPVSFRPIFLAFIAKGRPIPKQEAIDTLIDADLAIADLARDHPNQRIINDRFEYRLPNGNMLISIRTNLGEEITWAELRRVLHGLYRYMTAGMGTEETHYQALEFEIEAGGQEKPNIGYGLVQYFPPTENEVQKRVTLPFPISLSNEGTLQLPNLTFKQPANETLRRLPNATLALPGTNNVREDMIFPIPKTSLSLSFYYFGPSIPAQSVKATLQGATAKVRPILSGPDEMDPIENDSFRWVLPLSREAGIPVAVTVFTYPRHEITWRQLFNVLFGLYAFTTTFGTDLEETHYQVLGFRILDHYSRNLGVGTISYFRHGAGQLGRRAPSIDNGILLQRPSESNISLIPAAVSTSIVYPVAHTGITLTFTFLGDTSIPPGEINRAISGAELRISRAVVQTPDKSISGRFADTSTSGRVSTNVLAYAEKIITWEELNYILWGVMHFCQDDQEHDRQLVFEIDINVSGRGRVGFGTLLYVQPDPTHVEKRAMVANDTTLQPPTKTITSHPSLTALAVPIPYPIPGTPITLTFNTFGPPIPVTYVNAAFTSALRKIQIHAIHHPDTPIPNNRWERRGVVSKVWITVVAYNGNEISWQELSSVVAAVLRFMTETGEHRCRALEFLIDKVGEVETGYGSVAYFPDDDVSVQTRQ</sequence>
<keyword evidence="3" id="KW-1185">Reference proteome</keyword>
<evidence type="ECO:0000313" key="2">
    <source>
        <dbReference type="EMBL" id="KAF6236657.1"/>
    </source>
</evidence>
<name>A0A8H6FXJ0_9LECA</name>
<organism evidence="2 3">
    <name type="scientific">Letharia columbiana</name>
    <dbReference type="NCBI Taxonomy" id="112416"/>
    <lineage>
        <taxon>Eukaryota</taxon>
        <taxon>Fungi</taxon>
        <taxon>Dikarya</taxon>
        <taxon>Ascomycota</taxon>
        <taxon>Pezizomycotina</taxon>
        <taxon>Lecanoromycetes</taxon>
        <taxon>OSLEUM clade</taxon>
        <taxon>Lecanoromycetidae</taxon>
        <taxon>Lecanorales</taxon>
        <taxon>Lecanorineae</taxon>
        <taxon>Parmeliaceae</taxon>
        <taxon>Letharia</taxon>
    </lineage>
</organism>
<dbReference type="RefSeq" id="XP_037165990.1">
    <property type="nucleotide sequence ID" value="XM_037306866.1"/>
</dbReference>
<gene>
    <name evidence="2" type="ORF">HO173_004948</name>
</gene>
<keyword evidence="1" id="KW-0732">Signal</keyword>
<dbReference type="OrthoDB" id="5334949at2759"/>
<accession>A0A8H6FXJ0</accession>
<dbReference type="Proteomes" id="UP000578531">
    <property type="component" value="Unassembled WGS sequence"/>
</dbReference>
<proteinExistence type="predicted"/>
<evidence type="ECO:0000256" key="1">
    <source>
        <dbReference type="SAM" id="SignalP"/>
    </source>
</evidence>
<feature type="signal peptide" evidence="1">
    <location>
        <begin position="1"/>
        <end position="20"/>
    </location>
</feature>
<evidence type="ECO:0000313" key="3">
    <source>
        <dbReference type="Proteomes" id="UP000578531"/>
    </source>
</evidence>
<reference evidence="2 3" key="1">
    <citation type="journal article" date="2020" name="Genomics">
        <title>Complete, high-quality genomes from long-read metagenomic sequencing of two wolf lichen thalli reveals enigmatic genome architecture.</title>
        <authorList>
            <person name="McKenzie S.K."/>
            <person name="Walston R.F."/>
            <person name="Allen J.L."/>
        </authorList>
    </citation>
    <scope>NUCLEOTIDE SEQUENCE [LARGE SCALE GENOMIC DNA]</scope>
    <source>
        <strain evidence="2">WasteWater2</strain>
    </source>
</reference>